<dbReference type="PANTHER" id="PTHR33116:SF79">
    <property type="entry name" value="REVERSE TRANSCRIPTASE DOMAIN, ZINC FINGER, CCHC-TYPE-RELATED"/>
    <property type="match status" value="1"/>
</dbReference>
<dbReference type="Proteomes" id="UP000235145">
    <property type="component" value="Unassembled WGS sequence"/>
</dbReference>
<feature type="domain" description="Reverse transcriptase" evidence="2">
    <location>
        <begin position="447"/>
        <end position="725"/>
    </location>
</feature>
<feature type="coiled-coil region" evidence="1">
    <location>
        <begin position="245"/>
        <end position="280"/>
    </location>
</feature>
<dbReference type="PROSITE" id="PS50878">
    <property type="entry name" value="RT_POL"/>
    <property type="match status" value="1"/>
</dbReference>
<evidence type="ECO:0000259" key="2">
    <source>
        <dbReference type="PROSITE" id="PS50878"/>
    </source>
</evidence>
<sequence>MEVKGCLDKQIWGSSNFQCEVVDPVGLSGGIASLWDPTLFRAADAIKGAGFLAIKGLWLTLKKKCGFINIYASQEPNEKKILWNRLHDLITSNPQCMWFVFGDFNAVRFPEERLGSIFCPNGAYFFNKFIYSAGLLEIKMGGRRFTYMSSKGDKHSKLDRFLVSKNVTDTWSHLNVTTLPRIHSDHCAIVLSSNEVDFGPHPFRFFNSWLKEPGFEEVLKVGWSIREKSGSCLQLSPLSLVAGKLKNLKEHIKKSRKVLIEKNRKEIEELTNKINSIDLQVEEGNVNDELIKCRQDAYKKIMEFEARRIEDLKQKSRTRWALEGDENNKFFHGLINKHQRSQRINGLKDNGFWISNPDQIKQVAVKHFSERFSEPIRSRPKFNSPKFRKLPPNTAMLLEEPFTLEEIKSAIWSCGSDRAPSPDGFSFAMLKRHWDTIGSDFYFALKHFEATRCIEKGCNSSFISLVPKIQDSITISDFRPISLIGYLYKTISKVLAERLKKVVHLVVSPVQTAFIKKRFILDGPLILNEVIAWLRKSKKKAFVFKVDFEKAFDSLSWKYLDSILLQMDFGAKWRAWIHGCLSSTRVSILINGAAMSEFGMERGIRQGDLLSPFLYIIAAVGLHIAMEMAKEQGIFEGIQLPQQGPTISHLQYVDDTILMGLWSFENAKNLIRILRCFELSSGLKVNMSKSKLFGFGAQNCELELVARNLNCSIGSLSFIYLGLPVGASMARAVHWNPIIEKFQTRLSKWKASTLSFGGRLTLCKAVLSSLSSFYFSLYKAPVKVIKTLEKIRMRFFWGGGLIWNQERCHGLLGKRFLQPKKEVGLE</sequence>
<dbReference type="Pfam" id="PF00078">
    <property type="entry name" value="RVT_1"/>
    <property type="match status" value="1"/>
</dbReference>
<reference evidence="3 4" key="1">
    <citation type="journal article" date="2017" name="Nat. Commun.">
        <title>Genome assembly with in vitro proximity ligation data and whole-genome triplication in lettuce.</title>
        <authorList>
            <person name="Reyes-Chin-Wo S."/>
            <person name="Wang Z."/>
            <person name="Yang X."/>
            <person name="Kozik A."/>
            <person name="Arikit S."/>
            <person name="Song C."/>
            <person name="Xia L."/>
            <person name="Froenicke L."/>
            <person name="Lavelle D.O."/>
            <person name="Truco M.J."/>
            <person name="Xia R."/>
            <person name="Zhu S."/>
            <person name="Xu C."/>
            <person name="Xu H."/>
            <person name="Xu X."/>
            <person name="Cox K."/>
            <person name="Korf I."/>
            <person name="Meyers B.C."/>
            <person name="Michelmore R.W."/>
        </authorList>
    </citation>
    <scope>NUCLEOTIDE SEQUENCE [LARGE SCALE GENOMIC DNA]</scope>
    <source>
        <strain evidence="4">cv. Salinas</strain>
        <tissue evidence="3">Seedlings</tissue>
    </source>
</reference>
<dbReference type="Gene3D" id="3.60.10.10">
    <property type="entry name" value="Endonuclease/exonuclease/phosphatase"/>
    <property type="match status" value="1"/>
</dbReference>
<dbReference type="EMBL" id="NBSK02000009">
    <property type="protein sequence ID" value="KAJ0186457.1"/>
    <property type="molecule type" value="Genomic_DNA"/>
</dbReference>
<accession>A0A9R1UFS0</accession>
<name>A0A9R1UFS0_LACSA</name>
<dbReference type="CDD" id="cd01650">
    <property type="entry name" value="RT_nLTR_like"/>
    <property type="match status" value="1"/>
</dbReference>
<evidence type="ECO:0000313" key="4">
    <source>
        <dbReference type="Proteomes" id="UP000235145"/>
    </source>
</evidence>
<comment type="caution">
    <text evidence="3">The sequence shown here is derived from an EMBL/GenBank/DDBJ whole genome shotgun (WGS) entry which is preliminary data.</text>
</comment>
<dbReference type="SUPFAM" id="SSF56219">
    <property type="entry name" value="DNase I-like"/>
    <property type="match status" value="1"/>
</dbReference>
<keyword evidence="1" id="KW-0175">Coiled coil</keyword>
<protein>
    <recommendedName>
        <fullName evidence="2">Reverse transcriptase domain-containing protein</fullName>
    </recommendedName>
</protein>
<proteinExistence type="predicted"/>
<evidence type="ECO:0000313" key="3">
    <source>
        <dbReference type="EMBL" id="KAJ0186457.1"/>
    </source>
</evidence>
<dbReference type="AlphaFoldDB" id="A0A9R1UFS0"/>
<dbReference type="InterPro" id="IPR036691">
    <property type="entry name" value="Endo/exonu/phosph_ase_sf"/>
</dbReference>
<dbReference type="InterPro" id="IPR000477">
    <property type="entry name" value="RT_dom"/>
</dbReference>
<dbReference type="PANTHER" id="PTHR33116">
    <property type="entry name" value="REVERSE TRANSCRIPTASE ZINC-BINDING DOMAIN-CONTAINING PROTEIN-RELATED-RELATED"/>
    <property type="match status" value="1"/>
</dbReference>
<keyword evidence="4" id="KW-1185">Reference proteome</keyword>
<evidence type="ECO:0000256" key="1">
    <source>
        <dbReference type="SAM" id="Coils"/>
    </source>
</evidence>
<organism evidence="3 4">
    <name type="scientific">Lactuca sativa</name>
    <name type="common">Garden lettuce</name>
    <dbReference type="NCBI Taxonomy" id="4236"/>
    <lineage>
        <taxon>Eukaryota</taxon>
        <taxon>Viridiplantae</taxon>
        <taxon>Streptophyta</taxon>
        <taxon>Embryophyta</taxon>
        <taxon>Tracheophyta</taxon>
        <taxon>Spermatophyta</taxon>
        <taxon>Magnoliopsida</taxon>
        <taxon>eudicotyledons</taxon>
        <taxon>Gunneridae</taxon>
        <taxon>Pentapetalae</taxon>
        <taxon>asterids</taxon>
        <taxon>campanulids</taxon>
        <taxon>Asterales</taxon>
        <taxon>Asteraceae</taxon>
        <taxon>Cichorioideae</taxon>
        <taxon>Cichorieae</taxon>
        <taxon>Lactucinae</taxon>
        <taxon>Lactuca</taxon>
    </lineage>
</organism>
<gene>
    <name evidence="3" type="ORF">LSAT_V11C900469030</name>
</gene>